<dbReference type="Gene3D" id="3.20.20.80">
    <property type="entry name" value="Glycosidases"/>
    <property type="match status" value="1"/>
</dbReference>
<proteinExistence type="predicted"/>
<sequence length="335" mass="37870">MSAWMPLALCGKSREKAASIWKKTHLIIKLLRSIIDNVAPGTVIITETNVPHKDNIAYFGAGDDEAHMVYQFSLPPLVLHAVQKQNVEALCAWAQNLTLPSSNTTWFNFLASHDGIGLNPLRGLLPESEILELVEALQQEGALVNWKNNPDGTRSPYEINVTYMDALSRRESSDEERCARFILAHAILLSFPGVPAIYIQSILGSRNDYAGVEKLGYNRAINRKKYHSKEITRELNDEATLRHAVYHELSRLITLRRSHNEFHPDNNFTIDTINSSVMRIQRSNADGNCLTGLFNVSKNIQHVNITNLHGRDLISEVDILGNEITLRPWQVMWIK</sequence>
<protein>
    <submittedName>
        <fullName evidence="1">Sucrose phosphorylase</fullName>
        <ecNumber evidence="1">2.4.1.7</ecNumber>
    </submittedName>
</protein>
<dbReference type="PANTHER" id="PTHR10357">
    <property type="entry name" value="ALPHA-AMYLASE FAMILY MEMBER"/>
    <property type="match status" value="1"/>
</dbReference>
<dbReference type="EC" id="2.4.1.7" evidence="1"/>
<gene>
    <name evidence="1" type="primary">gtfA_1</name>
    <name evidence="1" type="ORF">NCTC8333_03233</name>
</gene>
<comment type="caution">
    <text evidence="1">The sequence shown here is derived from an EMBL/GenBank/DDBJ whole genome shotgun (WGS) entry which is preliminary data.</text>
</comment>
<organism evidence="1 2">
    <name type="scientific">Escherichia coli</name>
    <dbReference type="NCBI Taxonomy" id="562"/>
    <lineage>
        <taxon>Bacteria</taxon>
        <taxon>Pseudomonadati</taxon>
        <taxon>Pseudomonadota</taxon>
        <taxon>Gammaproteobacteria</taxon>
        <taxon>Enterobacterales</taxon>
        <taxon>Enterobacteriaceae</taxon>
        <taxon>Escherichia</taxon>
    </lineage>
</organism>
<dbReference type="InterPro" id="IPR017853">
    <property type="entry name" value="GH"/>
</dbReference>
<accession>A0AAX2KC18</accession>
<dbReference type="PANTHER" id="PTHR10357:SF214">
    <property type="entry name" value="GLUCOSYLGLYCERATE PHOSPHORYLASE"/>
    <property type="match status" value="1"/>
</dbReference>
<dbReference type="GO" id="GO:0009018">
    <property type="term" value="F:sucrose phosphorylase activity"/>
    <property type="evidence" value="ECO:0007669"/>
    <property type="project" value="UniProtKB-EC"/>
</dbReference>
<keyword evidence="1" id="KW-0328">Glycosyltransferase</keyword>
<evidence type="ECO:0000313" key="1">
    <source>
        <dbReference type="EMBL" id="STM24264.1"/>
    </source>
</evidence>
<keyword evidence="1" id="KW-0808">Transferase</keyword>
<evidence type="ECO:0000313" key="2">
    <source>
        <dbReference type="Proteomes" id="UP000254718"/>
    </source>
</evidence>
<name>A0AAX2KC18_ECOLX</name>
<dbReference type="EMBL" id="UGFE01000002">
    <property type="protein sequence ID" value="STM24264.1"/>
    <property type="molecule type" value="Genomic_DNA"/>
</dbReference>
<reference evidence="1 2" key="1">
    <citation type="submission" date="2018-06" db="EMBL/GenBank/DDBJ databases">
        <authorList>
            <consortium name="Pathogen Informatics"/>
            <person name="Doyle S."/>
        </authorList>
    </citation>
    <scope>NUCLEOTIDE SEQUENCE [LARGE SCALE GENOMIC DNA]</scope>
    <source>
        <strain evidence="1 2">NCTC8333</strain>
    </source>
</reference>
<dbReference type="SUPFAM" id="SSF51445">
    <property type="entry name" value="(Trans)glycosidases"/>
    <property type="match status" value="1"/>
</dbReference>
<dbReference type="Proteomes" id="UP000254718">
    <property type="component" value="Unassembled WGS sequence"/>
</dbReference>
<dbReference type="AlphaFoldDB" id="A0AAX2KC18"/>